<dbReference type="GO" id="GO:0042284">
    <property type="term" value="F:sphingolipid delta-4 desaturase activity"/>
    <property type="evidence" value="ECO:0007669"/>
    <property type="project" value="TreeGrafter"/>
</dbReference>
<dbReference type="EMBL" id="CACVAQ010000275">
    <property type="protein sequence ID" value="CAA6819579.1"/>
    <property type="molecule type" value="Genomic_DNA"/>
</dbReference>
<feature type="transmembrane region" description="Helical" evidence="1">
    <location>
        <begin position="70"/>
        <end position="89"/>
    </location>
</feature>
<feature type="transmembrane region" description="Helical" evidence="1">
    <location>
        <begin position="46"/>
        <end position="64"/>
    </location>
</feature>
<feature type="transmembrane region" description="Helical" evidence="1">
    <location>
        <begin position="214"/>
        <end position="232"/>
    </location>
</feature>
<keyword evidence="3" id="KW-0560">Oxidoreductase</keyword>
<name>A0A6S6TYH8_9BACT</name>
<proteinExistence type="predicted"/>
<dbReference type="SMART" id="SM01269">
    <property type="entry name" value="Lipid_DES"/>
    <property type="match status" value="1"/>
</dbReference>
<keyword evidence="1" id="KW-0812">Transmembrane</keyword>
<dbReference type="GO" id="GO:0046513">
    <property type="term" value="P:ceramide biosynthetic process"/>
    <property type="evidence" value="ECO:0007669"/>
    <property type="project" value="TreeGrafter"/>
</dbReference>
<gene>
    <name evidence="3" type="ORF">HELGO_WM17826</name>
</gene>
<feature type="domain" description="Sphingolipid delta4-desaturase N-terminal" evidence="2">
    <location>
        <begin position="6"/>
        <end position="44"/>
    </location>
</feature>
<dbReference type="EC" id="1.14.99.-" evidence="3"/>
<dbReference type="PANTHER" id="PTHR12879">
    <property type="entry name" value="SPHINGOLIPID DELTA 4 DESATURASE/C-4 HYDROXYLASE PROTEIN DES2"/>
    <property type="match status" value="1"/>
</dbReference>
<protein>
    <submittedName>
        <fullName evidence="3">Dihydrosphingosine delta-4 desaturase (EC)</fullName>
        <ecNumber evidence="3">1.14.99.-</ecNumber>
    </submittedName>
</protein>
<accession>A0A6S6TYH8</accession>
<evidence type="ECO:0000259" key="2">
    <source>
        <dbReference type="SMART" id="SM01269"/>
    </source>
</evidence>
<dbReference type="PANTHER" id="PTHR12879:SF8">
    <property type="entry name" value="SPHINGOLIPID DELTA(4)-DESATURASE DES1"/>
    <property type="match status" value="1"/>
</dbReference>
<dbReference type="AlphaFoldDB" id="A0A6S6TYH8"/>
<dbReference type="GO" id="GO:0016020">
    <property type="term" value="C:membrane"/>
    <property type="evidence" value="ECO:0007669"/>
    <property type="project" value="GOC"/>
</dbReference>
<evidence type="ECO:0000313" key="3">
    <source>
        <dbReference type="EMBL" id="CAA6819579.1"/>
    </source>
</evidence>
<keyword evidence="1" id="KW-1133">Transmembrane helix</keyword>
<keyword evidence="1" id="KW-0472">Membrane</keyword>
<feature type="transmembrane region" description="Helical" evidence="1">
    <location>
        <begin position="153"/>
        <end position="175"/>
    </location>
</feature>
<dbReference type="InterPro" id="IPR005804">
    <property type="entry name" value="FA_desaturase_dom"/>
</dbReference>
<evidence type="ECO:0000256" key="1">
    <source>
        <dbReference type="SAM" id="Phobius"/>
    </source>
</evidence>
<organism evidence="3">
    <name type="scientific">uncultured Aureispira sp</name>
    <dbReference type="NCBI Taxonomy" id="1331704"/>
    <lineage>
        <taxon>Bacteria</taxon>
        <taxon>Pseudomonadati</taxon>
        <taxon>Bacteroidota</taxon>
        <taxon>Saprospiria</taxon>
        <taxon>Saprospirales</taxon>
        <taxon>Saprospiraceae</taxon>
        <taxon>Aureispira</taxon>
        <taxon>environmental samples</taxon>
    </lineage>
</organism>
<feature type="transmembrane region" description="Helical" evidence="1">
    <location>
        <begin position="109"/>
        <end position="129"/>
    </location>
</feature>
<dbReference type="Pfam" id="PF00487">
    <property type="entry name" value="FA_desaturase"/>
    <property type="match status" value="1"/>
</dbReference>
<dbReference type="InterPro" id="IPR013866">
    <property type="entry name" value="Sphingolipid_d4-desaturase_N"/>
</dbReference>
<dbReference type="Pfam" id="PF08557">
    <property type="entry name" value="Lipid_DES"/>
    <property type="match status" value="1"/>
</dbReference>
<sequence length="339" mass="39481">MAIHRASKNDYYWADDKEPHVQRRQDILKAHPEVKELFGINPKMKYFTLLWVSLHMTIAAFSYQLISISWILFLLITYIVGSTIVHAMFLSVHEITHDLAFEKKSHNNFFSFFANIPMIFPYAMAFKYYHGVHHWSQGTDGEDTDIPTLGEAMLFRGFIGKVIWFISQILFYALRPMIVKKLKINKWVVYNFIFQISAMTLFFGGLAIYVSTAAALSALFYLLLSLLFAGGLNPVSGHFISEHYVFEEGQETYSYYGPLNLVTFNVGYHNEHHDFPRIPGCRLPQLRKMAPEFYDNLHSYNSWVAVNWRFLTDKNVTLYSRTKRENPALKKKNTRPARA</sequence>
<reference evidence="3" key="1">
    <citation type="submission" date="2020-01" db="EMBL/GenBank/DDBJ databases">
        <authorList>
            <person name="Meier V. D."/>
            <person name="Meier V D."/>
        </authorList>
    </citation>
    <scope>NUCLEOTIDE SEQUENCE</scope>
    <source>
        <strain evidence="3">HLG_WM_MAG_10</strain>
    </source>
</reference>
<feature type="transmembrane region" description="Helical" evidence="1">
    <location>
        <begin position="187"/>
        <end position="208"/>
    </location>
</feature>